<keyword evidence="11" id="KW-1185">Reference proteome</keyword>
<feature type="transmembrane region" description="Helical" evidence="7">
    <location>
        <begin position="366"/>
        <end position="386"/>
    </location>
</feature>
<feature type="transmembrane region" description="Helical" evidence="7">
    <location>
        <begin position="318"/>
        <end position="335"/>
    </location>
</feature>
<protein>
    <submittedName>
        <fullName evidence="10">Carbohydrate ABC transporter permease</fullName>
    </submittedName>
</protein>
<comment type="caution">
    <text evidence="10">The sequence shown here is derived from an EMBL/GenBank/DDBJ whole genome shotgun (WGS) entry which is preliminary data.</text>
</comment>
<dbReference type="PROSITE" id="PS50928">
    <property type="entry name" value="ABC_TM1"/>
    <property type="match status" value="1"/>
</dbReference>
<dbReference type="RefSeq" id="WP_224827859.1">
    <property type="nucleotide sequence ID" value="NZ_JAIVEF010000002.1"/>
</dbReference>
<feature type="compositionally biased region" description="Basic and acidic residues" evidence="8">
    <location>
        <begin position="1"/>
        <end position="17"/>
    </location>
</feature>
<feature type="domain" description="ABC transmembrane type-1" evidence="9">
    <location>
        <begin position="174"/>
        <end position="387"/>
    </location>
</feature>
<dbReference type="InterPro" id="IPR000515">
    <property type="entry name" value="MetI-like"/>
</dbReference>
<dbReference type="PANTHER" id="PTHR30193:SF37">
    <property type="entry name" value="INNER MEMBRANE ABC TRANSPORTER PERMEASE PROTEIN YCJO"/>
    <property type="match status" value="1"/>
</dbReference>
<organism evidence="10 11">
    <name type="scientific">Saliphagus infecundisoli</name>
    <dbReference type="NCBI Taxonomy" id="1849069"/>
    <lineage>
        <taxon>Archaea</taxon>
        <taxon>Methanobacteriati</taxon>
        <taxon>Methanobacteriota</taxon>
        <taxon>Stenosarchaea group</taxon>
        <taxon>Halobacteria</taxon>
        <taxon>Halobacteriales</taxon>
        <taxon>Natrialbaceae</taxon>
        <taxon>Saliphagus</taxon>
    </lineage>
</organism>
<proteinExistence type="inferred from homology"/>
<feature type="compositionally biased region" description="Basic and acidic residues" evidence="8">
    <location>
        <begin position="36"/>
        <end position="47"/>
    </location>
</feature>
<gene>
    <name evidence="10" type="ORF">ACFPFO_07985</name>
</gene>
<feature type="transmembrane region" description="Helical" evidence="7">
    <location>
        <begin position="259"/>
        <end position="283"/>
    </location>
</feature>
<evidence type="ECO:0000256" key="4">
    <source>
        <dbReference type="ARBA" id="ARBA00022692"/>
    </source>
</evidence>
<dbReference type="CDD" id="cd06261">
    <property type="entry name" value="TM_PBP2"/>
    <property type="match status" value="1"/>
</dbReference>
<dbReference type="Pfam" id="PF00528">
    <property type="entry name" value="BPD_transp_1"/>
    <property type="match status" value="1"/>
</dbReference>
<evidence type="ECO:0000256" key="7">
    <source>
        <dbReference type="RuleBase" id="RU363032"/>
    </source>
</evidence>
<feature type="region of interest" description="Disordered" evidence="8">
    <location>
        <begin position="1"/>
        <end position="51"/>
    </location>
</feature>
<reference evidence="10 11" key="1">
    <citation type="journal article" date="2019" name="Int. J. Syst. Evol. Microbiol.">
        <title>The Global Catalogue of Microorganisms (GCM) 10K type strain sequencing project: providing services to taxonomists for standard genome sequencing and annotation.</title>
        <authorList>
            <consortium name="The Broad Institute Genomics Platform"/>
            <consortium name="The Broad Institute Genome Sequencing Center for Infectious Disease"/>
            <person name="Wu L."/>
            <person name="Ma J."/>
        </authorList>
    </citation>
    <scope>NUCLEOTIDE SEQUENCE [LARGE SCALE GENOMIC DNA]</scope>
    <source>
        <strain evidence="10 11">CGMCC 1.15824</strain>
    </source>
</reference>
<keyword evidence="4 7" id="KW-0812">Transmembrane</keyword>
<accession>A0ABD5QDC3</accession>
<evidence type="ECO:0000256" key="8">
    <source>
        <dbReference type="SAM" id="MobiDB-lite"/>
    </source>
</evidence>
<dbReference type="InterPro" id="IPR035906">
    <property type="entry name" value="MetI-like_sf"/>
</dbReference>
<keyword evidence="2 7" id="KW-0813">Transport</keyword>
<dbReference type="GO" id="GO:0005886">
    <property type="term" value="C:plasma membrane"/>
    <property type="evidence" value="ECO:0007669"/>
    <property type="project" value="UniProtKB-SubCell"/>
</dbReference>
<evidence type="ECO:0000259" key="9">
    <source>
        <dbReference type="PROSITE" id="PS50928"/>
    </source>
</evidence>
<dbReference type="PANTHER" id="PTHR30193">
    <property type="entry name" value="ABC TRANSPORTER PERMEASE PROTEIN"/>
    <property type="match status" value="1"/>
</dbReference>
<evidence type="ECO:0000256" key="3">
    <source>
        <dbReference type="ARBA" id="ARBA00022475"/>
    </source>
</evidence>
<dbReference type="SUPFAM" id="SSF161098">
    <property type="entry name" value="MetI-like"/>
    <property type="match status" value="1"/>
</dbReference>
<dbReference type="EMBL" id="JBHSJG010000029">
    <property type="protein sequence ID" value="MFC4987702.1"/>
    <property type="molecule type" value="Genomic_DNA"/>
</dbReference>
<keyword evidence="6 7" id="KW-0472">Membrane</keyword>
<dbReference type="AlphaFoldDB" id="A0ABD5QDC3"/>
<dbReference type="Proteomes" id="UP001595925">
    <property type="component" value="Unassembled WGS sequence"/>
</dbReference>
<keyword evidence="3" id="KW-1003">Cell membrane</keyword>
<comment type="subcellular location">
    <subcellularLocation>
        <location evidence="1 7">Cell membrane</location>
        <topology evidence="1 7">Multi-pass membrane protein</topology>
    </subcellularLocation>
</comment>
<feature type="transmembrane region" description="Helical" evidence="7">
    <location>
        <begin position="179"/>
        <end position="201"/>
    </location>
</feature>
<evidence type="ECO:0000313" key="11">
    <source>
        <dbReference type="Proteomes" id="UP001595925"/>
    </source>
</evidence>
<feature type="transmembrane region" description="Helical" evidence="7">
    <location>
        <begin position="97"/>
        <end position="120"/>
    </location>
</feature>
<evidence type="ECO:0000256" key="2">
    <source>
        <dbReference type="ARBA" id="ARBA00022448"/>
    </source>
</evidence>
<evidence type="ECO:0000256" key="6">
    <source>
        <dbReference type="ARBA" id="ARBA00023136"/>
    </source>
</evidence>
<sequence length="395" mass="43857">MDVRHARRFDRAQRAFERASGTAARTEPTPTPPQSGRERPPGRRRTTEQIGGHSPMVLAAIQSRIRSSAAYKQVSDGVRYTRQDVSRIVPEIPGLPYAYISPFFILFGVFLLFPTAYTLYLSFFDYVGVSNEVLLTVTMGPMEVSLPRIANLEFVGLSHYERLIFRDSLFHRSLLNTTFIFVVQVPLMVILGLATALVLDAKFIRAKGLFRTLIALPVATGLVAYSTIFLLLFNGEVGLINYVLESVGLTAIPWLGDGFWARITLVIAVTWRWLGYNMIILLAGLQTVPQQLYEAAEIDGASRWEKFRFVTLPQIRPVLLFVVVSSTIGTFQIFAEPYVITGGGPSNATITVVQYIYNQAFLQLNLGYASAVSVLLVVIVSIMSIIQIQYGGGDS</sequence>
<evidence type="ECO:0000313" key="10">
    <source>
        <dbReference type="EMBL" id="MFC4987702.1"/>
    </source>
</evidence>
<name>A0ABD5QDC3_9EURY</name>
<dbReference type="InterPro" id="IPR051393">
    <property type="entry name" value="ABC_transporter_permease"/>
</dbReference>
<evidence type="ECO:0000256" key="5">
    <source>
        <dbReference type="ARBA" id="ARBA00022989"/>
    </source>
</evidence>
<feature type="transmembrane region" description="Helical" evidence="7">
    <location>
        <begin position="213"/>
        <end position="233"/>
    </location>
</feature>
<comment type="similarity">
    <text evidence="7">Belongs to the binding-protein-dependent transport system permease family.</text>
</comment>
<evidence type="ECO:0000256" key="1">
    <source>
        <dbReference type="ARBA" id="ARBA00004651"/>
    </source>
</evidence>
<dbReference type="Gene3D" id="1.10.3720.10">
    <property type="entry name" value="MetI-like"/>
    <property type="match status" value="1"/>
</dbReference>
<keyword evidence="5 7" id="KW-1133">Transmembrane helix</keyword>